<dbReference type="InterPro" id="IPR011009">
    <property type="entry name" value="Kinase-like_dom_sf"/>
</dbReference>
<dbReference type="PROSITE" id="PS50011">
    <property type="entry name" value="PROTEIN_KINASE_DOM"/>
    <property type="match status" value="1"/>
</dbReference>
<protein>
    <recommendedName>
        <fullName evidence="1">Protein kinase domain-containing protein</fullName>
    </recommendedName>
</protein>
<dbReference type="AlphaFoldDB" id="A0A550JHQ3"/>
<accession>A0A550JHQ3</accession>
<evidence type="ECO:0000313" key="2">
    <source>
        <dbReference type="EMBL" id="TRO82739.1"/>
    </source>
</evidence>
<keyword evidence="3" id="KW-1185">Reference proteome</keyword>
<proteinExistence type="predicted"/>
<evidence type="ECO:0000313" key="3">
    <source>
        <dbReference type="Proteomes" id="UP000317155"/>
    </source>
</evidence>
<dbReference type="EMBL" id="VJVV01000003">
    <property type="protein sequence ID" value="TRO82739.1"/>
    <property type="molecule type" value="Genomic_DNA"/>
</dbReference>
<gene>
    <name evidence="2" type="ORF">FL622_06055</name>
</gene>
<sequence>MAGTGGVGMSGLVAFDGVAIRRCNRLARESLRNGAHFIVDRSHGFCTYRRRTAQAEELCAELLPDPDRFLEEGELLAGRGNSCRIARVEIAGNTYVLKRYDRRGWVYSFRHVFKRSRALRTWLAAWNFRARGIAVPEPLVCLEERSWRFLGRSYLLSEYLQGWQPLTIFWVALSTSEKRLLVTQAATMLGTLHRAAGIHGDTNWDNLLVRREEEGFAFTLVDFDCARVLAKPDPRRARRDIGHFLRDLDRLEPTGGDLKQLFIERWQSAGGFVGA</sequence>
<organism evidence="2 3">
    <name type="scientific">Trichloromonas acetexigens</name>
    <dbReference type="NCBI Taxonomy" id="38815"/>
    <lineage>
        <taxon>Bacteria</taxon>
        <taxon>Pseudomonadati</taxon>
        <taxon>Thermodesulfobacteriota</taxon>
        <taxon>Desulfuromonadia</taxon>
        <taxon>Desulfuromonadales</taxon>
        <taxon>Trichloromonadaceae</taxon>
        <taxon>Trichloromonas</taxon>
    </lineage>
</organism>
<reference evidence="2 3" key="1">
    <citation type="submission" date="2019-07" db="EMBL/GenBank/DDBJ databases">
        <title>Insights of Desulfuromonas acetexigens electromicrobiology.</title>
        <authorList>
            <person name="Katuri K."/>
            <person name="Sapireddy V."/>
            <person name="Shaw D.R."/>
            <person name="Saikaly P."/>
        </authorList>
    </citation>
    <scope>NUCLEOTIDE SEQUENCE [LARGE SCALE GENOMIC DNA]</scope>
    <source>
        <strain evidence="2 3">2873</strain>
    </source>
</reference>
<dbReference type="Gene3D" id="1.10.510.10">
    <property type="entry name" value="Transferase(Phosphotransferase) domain 1"/>
    <property type="match status" value="1"/>
</dbReference>
<comment type="caution">
    <text evidence="2">The sequence shown here is derived from an EMBL/GenBank/DDBJ whole genome shotgun (WGS) entry which is preliminary data.</text>
</comment>
<dbReference type="InterPro" id="IPR000719">
    <property type="entry name" value="Prot_kinase_dom"/>
</dbReference>
<dbReference type="Proteomes" id="UP000317155">
    <property type="component" value="Unassembled WGS sequence"/>
</dbReference>
<dbReference type="Pfam" id="PF06293">
    <property type="entry name" value="Kdo"/>
    <property type="match status" value="1"/>
</dbReference>
<dbReference type="GO" id="GO:0004672">
    <property type="term" value="F:protein kinase activity"/>
    <property type="evidence" value="ECO:0007669"/>
    <property type="project" value="InterPro"/>
</dbReference>
<dbReference type="SUPFAM" id="SSF56112">
    <property type="entry name" value="Protein kinase-like (PK-like)"/>
    <property type="match status" value="1"/>
</dbReference>
<name>A0A550JHQ3_9BACT</name>
<dbReference type="GO" id="GO:0005524">
    <property type="term" value="F:ATP binding"/>
    <property type="evidence" value="ECO:0007669"/>
    <property type="project" value="InterPro"/>
</dbReference>
<feature type="domain" description="Protein kinase" evidence="1">
    <location>
        <begin position="1"/>
        <end position="275"/>
    </location>
</feature>
<dbReference type="OrthoDB" id="5405144at2"/>
<evidence type="ECO:0000259" key="1">
    <source>
        <dbReference type="PROSITE" id="PS50011"/>
    </source>
</evidence>